<organism evidence="1 2">
    <name type="scientific">Malassezia nana</name>
    <dbReference type="NCBI Taxonomy" id="180528"/>
    <lineage>
        <taxon>Eukaryota</taxon>
        <taxon>Fungi</taxon>
        <taxon>Dikarya</taxon>
        <taxon>Basidiomycota</taxon>
        <taxon>Ustilaginomycotina</taxon>
        <taxon>Malasseziomycetes</taxon>
        <taxon>Malasseziales</taxon>
        <taxon>Malasseziaceae</taxon>
        <taxon>Malassezia</taxon>
    </lineage>
</organism>
<sequence>MEAHIYAMDQAAWIPLADLRYPDDLQRKVRVVGFCESYDIQSAKASLLHGGASLTVDLTLLVENGSLALPERCKLMCIGTLEPSHSSSDSTKEIAVQQGHHGPPGAIRSLACKAAADNQFVLMAIYAKTIDDLDLRLWTQAARAMRRSLPSQPP</sequence>
<name>A0AAF0EM91_9BASI</name>
<proteinExistence type="predicted"/>
<protein>
    <submittedName>
        <fullName evidence="1">Uncharacterized protein</fullName>
    </submittedName>
</protein>
<dbReference type="Gene3D" id="2.40.50.140">
    <property type="entry name" value="Nucleic acid-binding proteins"/>
    <property type="match status" value="1"/>
</dbReference>
<dbReference type="AlphaFoldDB" id="A0AAF0EM91"/>
<accession>A0AAF0EM91</accession>
<evidence type="ECO:0000313" key="2">
    <source>
        <dbReference type="Proteomes" id="UP001213623"/>
    </source>
</evidence>
<gene>
    <name evidence="1" type="ORF">MNAN1_003663</name>
</gene>
<dbReference type="InterPro" id="IPR012340">
    <property type="entry name" value="NA-bd_OB-fold"/>
</dbReference>
<reference evidence="1" key="1">
    <citation type="submission" date="2023-03" db="EMBL/GenBank/DDBJ databases">
        <title>Mating type loci evolution in Malassezia.</title>
        <authorList>
            <person name="Coelho M.A."/>
        </authorList>
    </citation>
    <scope>NUCLEOTIDE SEQUENCE</scope>
    <source>
        <strain evidence="1">CBS 9557</strain>
    </source>
</reference>
<dbReference type="Proteomes" id="UP001213623">
    <property type="component" value="Chromosome 7"/>
</dbReference>
<keyword evidence="2" id="KW-1185">Reference proteome</keyword>
<dbReference type="EMBL" id="CP119898">
    <property type="protein sequence ID" value="WFD28650.1"/>
    <property type="molecule type" value="Genomic_DNA"/>
</dbReference>
<evidence type="ECO:0000313" key="1">
    <source>
        <dbReference type="EMBL" id="WFD28650.1"/>
    </source>
</evidence>